<dbReference type="EMBL" id="CAADHB010000046">
    <property type="protein sequence ID" value="VFK79351.1"/>
    <property type="molecule type" value="Genomic_DNA"/>
</dbReference>
<organism evidence="2">
    <name type="scientific">Candidatus Kentrum sp. SD</name>
    <dbReference type="NCBI Taxonomy" id="2126332"/>
    <lineage>
        <taxon>Bacteria</taxon>
        <taxon>Pseudomonadati</taxon>
        <taxon>Pseudomonadota</taxon>
        <taxon>Gammaproteobacteria</taxon>
        <taxon>Candidatus Kentrum</taxon>
    </lineage>
</organism>
<gene>
    <name evidence="2" type="ORF">BECKSD772D_GA0070982_10464</name>
</gene>
<evidence type="ECO:0000256" key="1">
    <source>
        <dbReference type="SAM" id="Phobius"/>
    </source>
</evidence>
<keyword evidence="1" id="KW-0812">Transmembrane</keyword>
<name>A0A451BM19_9GAMM</name>
<reference evidence="2" key="1">
    <citation type="submission" date="2019-02" db="EMBL/GenBank/DDBJ databases">
        <authorList>
            <person name="Gruber-Vodicka R. H."/>
            <person name="Seah K. B. B."/>
        </authorList>
    </citation>
    <scope>NUCLEOTIDE SEQUENCE</scope>
    <source>
        <strain evidence="2">BECK_S127</strain>
    </source>
</reference>
<feature type="transmembrane region" description="Helical" evidence="1">
    <location>
        <begin position="27"/>
        <end position="47"/>
    </location>
</feature>
<keyword evidence="1" id="KW-0472">Membrane</keyword>
<accession>A0A451BM19</accession>
<dbReference type="AlphaFoldDB" id="A0A451BM19"/>
<keyword evidence="1" id="KW-1133">Transmembrane helix</keyword>
<sequence>MDARPWRYGFWPFIRYTEQLLASFPRFLIIVTVWLLVLAILFAWVIPGGNPPIDILERFVVGLESAVTSFFSVGTPIYHTIDTCSSPSWPMVFVNSLAIVGGFLHPGVLITHLYTLVSRR</sequence>
<protein>
    <submittedName>
        <fullName evidence="2">Uncharacterized protein</fullName>
    </submittedName>
</protein>
<proteinExistence type="predicted"/>
<evidence type="ECO:0000313" key="2">
    <source>
        <dbReference type="EMBL" id="VFK79351.1"/>
    </source>
</evidence>
<feature type="transmembrane region" description="Helical" evidence="1">
    <location>
        <begin position="59"/>
        <end position="81"/>
    </location>
</feature>
<feature type="transmembrane region" description="Helical" evidence="1">
    <location>
        <begin position="93"/>
        <end position="117"/>
    </location>
</feature>